<accession>A0A814X9E9</accession>
<feature type="compositionally biased region" description="Pro residues" evidence="5">
    <location>
        <begin position="325"/>
        <end position="345"/>
    </location>
</feature>
<feature type="region of interest" description="Disordered" evidence="5">
    <location>
        <begin position="736"/>
        <end position="763"/>
    </location>
</feature>
<feature type="region of interest" description="Disordered" evidence="5">
    <location>
        <begin position="626"/>
        <end position="645"/>
    </location>
</feature>
<comment type="subcellular location">
    <subcellularLocation>
        <location evidence="1">Nucleus</location>
    </subcellularLocation>
</comment>
<dbReference type="InterPro" id="IPR040169">
    <property type="entry name" value="SUGP1/2"/>
</dbReference>
<dbReference type="EMBL" id="CAJNOR010001894">
    <property type="protein sequence ID" value="CAF1216283.1"/>
    <property type="molecule type" value="Genomic_DNA"/>
</dbReference>
<sequence length="795" mass="91043">MGKLSIPLLLLEYGANFTNVKSDLSDEYQPTNEQCKLCQCKYTLQNPQRDHLFTTKHIENIRCILSKQISSNVATTKDDQNYKKSSINVKLDLDNSPTSVLDKSTKDEQNQLRSYLSLMHLMPLGVDPNIRGTSLFMLQLPSDALNKIVSLSKSDAHLTRAQYRQDGKTLQQLLDNDHQNVDYQTIDVGCSCKRCNLVYFLFSTMSRTQRKLQAMSAQEMLIQEKKRKIEEKLRVDGAKKIHVDNDSQQQVNNDSMQHQLARGNIFKNDGSFLEQFQKSQGQLSSTIINNDTQQSSLSKGTDYSSMNSLPQFAPPWFPSVSQPPSSFPAPFNPSQLPPFPLPPLPPSPSFSAPSSFFPPAITNNSTSFVPPPFLPSSFPLPPPPLPPPQELFSKMLQTPPPPLPVPVLVNTSITTTASNSQIKSEDLYDPLNAEDDPEEETEQTNKSMEKPVSRVFNVKKEITIKIEPNQFPSTNSDQHEHQKHDTGGIRRHQSATTTSTNLSSSSKLWWNDDEDDDTTDQKSDIVKRSEYTGQTAEENDRKRKSRWNSSNVKQEPIDNKFVQQIHEATEKAKSFVAQLNEQMKLYPQGYDGKKMNDGQYVEQRELQSIYQTMMVKRRELEQLARQQQRKREYDSDEETDSETGTWEHRLRTAEMDITREWAVKLTEMADGKHHIGDFIPPEELEKFMKTYSTLKHGETPDVSDYRDFKLQAENIGYRLLEKFGWKEGQGLGKTSQGIVNPINKGTTPINHSGFGQERPSELDRNDDEFQMYRKRMMLAYRFRPNPLNNPRRDYY</sequence>
<keyword evidence="3" id="KW-0508">mRNA splicing</keyword>
<dbReference type="Pfam" id="PF01585">
    <property type="entry name" value="G-patch"/>
    <property type="match status" value="1"/>
</dbReference>
<keyword evidence="4" id="KW-0539">Nucleus</keyword>
<dbReference type="GO" id="GO:0006397">
    <property type="term" value="P:mRNA processing"/>
    <property type="evidence" value="ECO:0007669"/>
    <property type="project" value="UniProtKB-KW"/>
</dbReference>
<evidence type="ECO:0000313" key="7">
    <source>
        <dbReference type="EMBL" id="CAF1216283.1"/>
    </source>
</evidence>
<dbReference type="PROSITE" id="PS50174">
    <property type="entry name" value="G_PATCH"/>
    <property type="match status" value="1"/>
</dbReference>
<feature type="region of interest" description="Disordered" evidence="5">
    <location>
        <begin position="323"/>
        <end position="345"/>
    </location>
</feature>
<evidence type="ECO:0000256" key="5">
    <source>
        <dbReference type="SAM" id="MobiDB-lite"/>
    </source>
</evidence>
<dbReference type="PANTHER" id="PTHR23340:SF0">
    <property type="entry name" value="SURP AND G-PATCH DOMAIN-CONTAINING PROTEIN 1 ISOFORM X1"/>
    <property type="match status" value="1"/>
</dbReference>
<feature type="compositionally biased region" description="Basic and acidic residues" evidence="5">
    <location>
        <begin position="519"/>
        <end position="530"/>
    </location>
</feature>
<name>A0A814X9E9_ADIRI</name>
<feature type="compositionally biased region" description="Polar residues" evidence="5">
    <location>
        <begin position="736"/>
        <end position="750"/>
    </location>
</feature>
<evidence type="ECO:0000259" key="6">
    <source>
        <dbReference type="PROSITE" id="PS50174"/>
    </source>
</evidence>
<dbReference type="GO" id="GO:0003723">
    <property type="term" value="F:RNA binding"/>
    <property type="evidence" value="ECO:0007669"/>
    <property type="project" value="TreeGrafter"/>
</dbReference>
<gene>
    <name evidence="7" type="ORF">XAT740_LOCUS24463</name>
</gene>
<dbReference type="GO" id="GO:0008380">
    <property type="term" value="P:RNA splicing"/>
    <property type="evidence" value="ECO:0007669"/>
    <property type="project" value="UniProtKB-KW"/>
</dbReference>
<dbReference type="AlphaFoldDB" id="A0A814X9E9"/>
<feature type="compositionally biased region" description="Low complexity" evidence="5">
    <location>
        <begin position="494"/>
        <end position="506"/>
    </location>
</feature>
<reference evidence="7" key="1">
    <citation type="submission" date="2021-02" db="EMBL/GenBank/DDBJ databases">
        <authorList>
            <person name="Nowell W R."/>
        </authorList>
    </citation>
    <scope>NUCLEOTIDE SEQUENCE</scope>
</reference>
<dbReference type="InterPro" id="IPR000467">
    <property type="entry name" value="G_patch_dom"/>
</dbReference>
<keyword evidence="8" id="KW-1185">Reference proteome</keyword>
<feature type="compositionally biased region" description="Basic and acidic residues" evidence="5">
    <location>
        <begin position="477"/>
        <end position="488"/>
    </location>
</feature>
<evidence type="ECO:0000256" key="4">
    <source>
        <dbReference type="ARBA" id="ARBA00023242"/>
    </source>
</evidence>
<feature type="region of interest" description="Disordered" evidence="5">
    <location>
        <begin position="466"/>
        <end position="559"/>
    </location>
</feature>
<protein>
    <recommendedName>
        <fullName evidence="6">G-patch domain-containing protein</fullName>
    </recommendedName>
</protein>
<evidence type="ECO:0000256" key="3">
    <source>
        <dbReference type="ARBA" id="ARBA00023187"/>
    </source>
</evidence>
<feature type="compositionally biased region" description="Acidic residues" evidence="5">
    <location>
        <begin position="432"/>
        <end position="442"/>
    </location>
</feature>
<dbReference type="SMART" id="SM00443">
    <property type="entry name" value="G_patch"/>
    <property type="match status" value="1"/>
</dbReference>
<feature type="region of interest" description="Disordered" evidence="5">
    <location>
        <begin position="418"/>
        <end position="454"/>
    </location>
</feature>
<dbReference type="Proteomes" id="UP000663828">
    <property type="component" value="Unassembled WGS sequence"/>
</dbReference>
<dbReference type="InterPro" id="IPR036236">
    <property type="entry name" value="Znf_C2H2_sf"/>
</dbReference>
<organism evidence="7 8">
    <name type="scientific">Adineta ricciae</name>
    <name type="common">Rotifer</name>
    <dbReference type="NCBI Taxonomy" id="249248"/>
    <lineage>
        <taxon>Eukaryota</taxon>
        <taxon>Metazoa</taxon>
        <taxon>Spiralia</taxon>
        <taxon>Gnathifera</taxon>
        <taxon>Rotifera</taxon>
        <taxon>Eurotatoria</taxon>
        <taxon>Bdelloidea</taxon>
        <taxon>Adinetida</taxon>
        <taxon>Adinetidae</taxon>
        <taxon>Adineta</taxon>
    </lineage>
</organism>
<keyword evidence="2" id="KW-0507">mRNA processing</keyword>
<feature type="domain" description="G-patch" evidence="6">
    <location>
        <begin position="712"/>
        <end position="759"/>
    </location>
</feature>
<dbReference type="SUPFAM" id="SSF57667">
    <property type="entry name" value="beta-beta-alpha zinc fingers"/>
    <property type="match status" value="1"/>
</dbReference>
<evidence type="ECO:0000256" key="2">
    <source>
        <dbReference type="ARBA" id="ARBA00022664"/>
    </source>
</evidence>
<evidence type="ECO:0000256" key="1">
    <source>
        <dbReference type="ARBA" id="ARBA00004123"/>
    </source>
</evidence>
<proteinExistence type="predicted"/>
<evidence type="ECO:0000313" key="8">
    <source>
        <dbReference type="Proteomes" id="UP000663828"/>
    </source>
</evidence>
<dbReference type="GO" id="GO:0005654">
    <property type="term" value="C:nucleoplasm"/>
    <property type="evidence" value="ECO:0007669"/>
    <property type="project" value="TreeGrafter"/>
</dbReference>
<comment type="caution">
    <text evidence="7">The sequence shown here is derived from an EMBL/GenBank/DDBJ whole genome shotgun (WGS) entry which is preliminary data.</text>
</comment>
<dbReference type="PANTHER" id="PTHR23340">
    <property type="entry name" value="ARGININE/SERINE RICH SPLICING FACTOR SF4/14"/>
    <property type="match status" value="1"/>
</dbReference>